<keyword evidence="2" id="KW-0963">Cytoplasm</keyword>
<dbReference type="SUPFAM" id="SSF110324">
    <property type="entry name" value="Ribosomal L27 protein-like"/>
    <property type="match status" value="1"/>
</dbReference>
<evidence type="ECO:0000259" key="4">
    <source>
        <dbReference type="Pfam" id="PF10447"/>
    </source>
</evidence>
<dbReference type="PANTHER" id="PTHR12686:SF8">
    <property type="entry name" value="EXOSOME COMPLEX COMPONENT CSL4"/>
    <property type="match status" value="1"/>
</dbReference>
<evidence type="ECO:0000256" key="2">
    <source>
        <dbReference type="ARBA" id="ARBA00022490"/>
    </source>
</evidence>
<dbReference type="InterPro" id="IPR019495">
    <property type="entry name" value="EXOSC1_C"/>
</dbReference>
<dbReference type="InterPro" id="IPR025721">
    <property type="entry name" value="Exosome_cplx_N_dom"/>
</dbReference>
<dbReference type="CDD" id="cd05791">
    <property type="entry name" value="S1_CSL4"/>
    <property type="match status" value="1"/>
</dbReference>
<dbReference type="GO" id="GO:0005730">
    <property type="term" value="C:nucleolus"/>
    <property type="evidence" value="ECO:0007669"/>
    <property type="project" value="UniProtKB-SubCell"/>
</dbReference>
<evidence type="ECO:0000259" key="5">
    <source>
        <dbReference type="Pfam" id="PF14382"/>
    </source>
</evidence>
<dbReference type="SUPFAM" id="SSF50249">
    <property type="entry name" value="Nucleic acid-binding proteins"/>
    <property type="match status" value="1"/>
</dbReference>
<dbReference type="Gene3D" id="2.40.50.140">
    <property type="entry name" value="Nucleic acid-binding proteins"/>
    <property type="match status" value="1"/>
</dbReference>
<dbReference type="InterPro" id="IPR039771">
    <property type="entry name" value="Csl4"/>
</dbReference>
<dbReference type="Proteomes" id="UP001144673">
    <property type="component" value="Chromosome 3"/>
</dbReference>
<sequence>MIRRSRDRSFYLLLPAEGFLQKDARGGMPVEFYTGLLACLAKHGAYSRRSPMPHFGGGRFLPSQLAELFQAAVRTGLQTRPYETSQRSNRYYTAITIMATAEVPSLAIPGSVLGPATKYAPGAGTHIFEGNVVASLMGNVTVTPPAKTPGPAKRLNKITAPTSEELYTITVARLGRKREILPDVNNIVLARVVRLMPKQAIVVIQQVGDTVLQTEWQGVIRVQDVRATEKDKVKIYESFKPGDIVRAQVISLGDQANYYLSTASNELGVIMATSEAGNDMVPVSWKDFKDPETGASELRKVAKPS</sequence>
<dbReference type="GO" id="GO:0006396">
    <property type="term" value="P:RNA processing"/>
    <property type="evidence" value="ECO:0007669"/>
    <property type="project" value="InterPro"/>
</dbReference>
<dbReference type="AlphaFoldDB" id="A0A9W8UJL8"/>
<dbReference type="Gene3D" id="2.40.50.100">
    <property type="match status" value="1"/>
</dbReference>
<feature type="domain" description="Exosome complex component N-terminal" evidence="5">
    <location>
        <begin position="106"/>
        <end position="143"/>
    </location>
</feature>
<dbReference type="KEGG" id="amus:LMH87_002789"/>
<comment type="caution">
    <text evidence="6">The sequence shown here is derived from an EMBL/GenBank/DDBJ whole genome shotgun (WGS) entry which is preliminary data.</text>
</comment>
<gene>
    <name evidence="6" type="ORF">LMH87_002789</name>
</gene>
<evidence type="ECO:0000313" key="6">
    <source>
        <dbReference type="EMBL" id="KAJ4148312.1"/>
    </source>
</evidence>
<keyword evidence="7" id="KW-1185">Reference proteome</keyword>
<keyword evidence="3" id="KW-0271">Exosome</keyword>
<organism evidence="6 7">
    <name type="scientific">Akanthomyces muscarius</name>
    <name type="common">Entomopathogenic fungus</name>
    <name type="synonym">Lecanicillium muscarium</name>
    <dbReference type="NCBI Taxonomy" id="2231603"/>
    <lineage>
        <taxon>Eukaryota</taxon>
        <taxon>Fungi</taxon>
        <taxon>Dikarya</taxon>
        <taxon>Ascomycota</taxon>
        <taxon>Pezizomycotina</taxon>
        <taxon>Sordariomycetes</taxon>
        <taxon>Hypocreomycetidae</taxon>
        <taxon>Hypocreales</taxon>
        <taxon>Cordycipitaceae</taxon>
        <taxon>Akanthomyces</taxon>
    </lineage>
</organism>
<evidence type="ECO:0000313" key="7">
    <source>
        <dbReference type="Proteomes" id="UP001144673"/>
    </source>
</evidence>
<dbReference type="PANTHER" id="PTHR12686">
    <property type="entry name" value="3'-5' EXORIBONUCLEASE CSL4-RELATED"/>
    <property type="match status" value="1"/>
</dbReference>
<proteinExistence type="predicted"/>
<dbReference type="FunFam" id="2.40.50.140:FF:000198">
    <property type="entry name" value="Exosome complex component CSL4"/>
    <property type="match status" value="1"/>
</dbReference>
<comment type="subcellular location">
    <subcellularLocation>
        <location evidence="1">Nucleus</location>
        <location evidence="1">Nucleolus</location>
    </subcellularLocation>
</comment>
<dbReference type="GO" id="GO:0005737">
    <property type="term" value="C:cytoplasm"/>
    <property type="evidence" value="ECO:0007669"/>
    <property type="project" value="TreeGrafter"/>
</dbReference>
<reference evidence="6" key="1">
    <citation type="journal article" date="2023" name="Access Microbiol">
        <title>De-novo genome assembly for Akanthomyces muscarius, a biocontrol agent of insect agricultural pests.</title>
        <authorList>
            <person name="Erdos Z."/>
            <person name="Studholme D.J."/>
            <person name="Raymond B."/>
            <person name="Sharma M."/>
        </authorList>
    </citation>
    <scope>NUCLEOTIDE SEQUENCE</scope>
    <source>
        <strain evidence="6">Ve6</strain>
    </source>
</reference>
<name>A0A9W8UJL8_AKAMU</name>
<accession>A0A9W8UJL8</accession>
<feature type="domain" description="Exosome complex component CSL4 C-terminal" evidence="4">
    <location>
        <begin position="212"/>
        <end position="252"/>
    </location>
</feature>
<dbReference type="EMBL" id="JAJHUN010000010">
    <property type="protein sequence ID" value="KAJ4148312.1"/>
    <property type="molecule type" value="Genomic_DNA"/>
</dbReference>
<dbReference type="Pfam" id="PF14382">
    <property type="entry name" value="ECR1_N"/>
    <property type="match status" value="1"/>
</dbReference>
<dbReference type="Pfam" id="PF10447">
    <property type="entry name" value="EXOSC1"/>
    <property type="match status" value="1"/>
</dbReference>
<protein>
    <submittedName>
        <fullName evidence="6">Uncharacterized protein</fullName>
    </submittedName>
</protein>
<dbReference type="GO" id="GO:0000176">
    <property type="term" value="C:nuclear exosome (RNase complex)"/>
    <property type="evidence" value="ECO:0007669"/>
    <property type="project" value="TreeGrafter"/>
</dbReference>
<evidence type="ECO:0000256" key="3">
    <source>
        <dbReference type="ARBA" id="ARBA00022835"/>
    </source>
</evidence>
<dbReference type="RefSeq" id="XP_056051253.1">
    <property type="nucleotide sequence ID" value="XM_056194302.1"/>
</dbReference>
<dbReference type="GeneID" id="80889948"/>
<dbReference type="GO" id="GO:0003723">
    <property type="term" value="F:RNA binding"/>
    <property type="evidence" value="ECO:0007669"/>
    <property type="project" value="InterPro"/>
</dbReference>
<evidence type="ECO:0000256" key="1">
    <source>
        <dbReference type="ARBA" id="ARBA00004604"/>
    </source>
</evidence>
<dbReference type="InterPro" id="IPR012340">
    <property type="entry name" value="NA-bd_OB-fold"/>
</dbReference>